<accession>A0A166EGN1</accession>
<dbReference type="PATRIC" id="fig|47311.3.peg.749"/>
<dbReference type="EMBL" id="LWMW01000088">
    <property type="protein sequence ID" value="KZX16632.1"/>
    <property type="molecule type" value="Genomic_DNA"/>
</dbReference>
<dbReference type="STRING" id="47311.MBCUT_06700"/>
<reference evidence="1 2" key="1">
    <citation type="submission" date="2016-04" db="EMBL/GenBank/DDBJ databases">
        <title>Genome sequence of Methanobrevibacter cuticularis DSM 11139.</title>
        <authorList>
            <person name="Poehlein A."/>
            <person name="Seedorf H."/>
            <person name="Daniel R."/>
        </authorList>
    </citation>
    <scope>NUCLEOTIDE SEQUENCE [LARGE SCALE GENOMIC DNA]</scope>
    <source>
        <strain evidence="1 2">DSM 11139</strain>
    </source>
</reference>
<keyword evidence="2" id="KW-1185">Reference proteome</keyword>
<dbReference type="OrthoDB" id="384781at2157"/>
<proteinExistence type="predicted"/>
<dbReference type="RefSeq" id="WP_067258902.1">
    <property type="nucleotide sequence ID" value="NZ_LWMW01000088.1"/>
</dbReference>
<sequence>MGVASSILNNDSLKNNQKYHRIMKLEARYNNPHASDFHHKKRILDYISNECNLNNFEKKECLDIIEKISNFDLLCKNCSNEQIISVICLRTKNKYRKIEIERHKIWKEHDLSFKRYITISDRIGDYFYKHSYIKSF</sequence>
<gene>
    <name evidence="1" type="ORF">MBCUT_06700</name>
</gene>
<evidence type="ECO:0000313" key="1">
    <source>
        <dbReference type="EMBL" id="KZX16632.1"/>
    </source>
</evidence>
<evidence type="ECO:0000313" key="2">
    <source>
        <dbReference type="Proteomes" id="UP000077275"/>
    </source>
</evidence>
<dbReference type="Proteomes" id="UP000077275">
    <property type="component" value="Unassembled WGS sequence"/>
</dbReference>
<comment type="caution">
    <text evidence="1">The sequence shown here is derived from an EMBL/GenBank/DDBJ whole genome shotgun (WGS) entry which is preliminary data.</text>
</comment>
<organism evidence="1 2">
    <name type="scientific">Methanobrevibacter cuticularis</name>
    <dbReference type="NCBI Taxonomy" id="47311"/>
    <lineage>
        <taxon>Archaea</taxon>
        <taxon>Methanobacteriati</taxon>
        <taxon>Methanobacteriota</taxon>
        <taxon>Methanomada group</taxon>
        <taxon>Methanobacteria</taxon>
        <taxon>Methanobacteriales</taxon>
        <taxon>Methanobacteriaceae</taxon>
        <taxon>Methanobrevibacter</taxon>
    </lineage>
</organism>
<protein>
    <submittedName>
        <fullName evidence="1">Uncharacterized protein</fullName>
    </submittedName>
</protein>
<dbReference type="AlphaFoldDB" id="A0A166EGN1"/>
<name>A0A166EGN1_9EURY</name>